<dbReference type="GO" id="GO:0009236">
    <property type="term" value="P:cobalamin biosynthetic process"/>
    <property type="evidence" value="ECO:0007669"/>
    <property type="project" value="UniProtKB-UniRule"/>
</dbReference>
<evidence type="ECO:0000256" key="10">
    <source>
        <dbReference type="HAMAP-Rule" id="MF_00230"/>
    </source>
</evidence>
<reference evidence="12" key="1">
    <citation type="submission" date="2018-05" db="EMBL/GenBank/DDBJ databases">
        <title>Complete Genome Sequence of Methylobacterium sp. 17SD2-17.</title>
        <authorList>
            <person name="Srinivasan S."/>
        </authorList>
    </citation>
    <scope>NUCLEOTIDE SEQUENCE [LARGE SCALE GENOMIC DNA]</scope>
    <source>
        <strain evidence="12">17SD2-17</strain>
    </source>
</reference>
<dbReference type="RefSeq" id="WP_109890735.1">
    <property type="nucleotide sequence ID" value="NZ_CP029550.1"/>
</dbReference>
<dbReference type="Proteomes" id="UP000245926">
    <property type="component" value="Chromosome"/>
</dbReference>
<dbReference type="SUPFAM" id="SSF52733">
    <property type="entry name" value="Nicotinate mononucleotide:5,6-dimethylbenzimidazole phosphoribosyltransferase (CobT)"/>
    <property type="match status" value="1"/>
</dbReference>
<organism evidence="11 12">
    <name type="scientific">Methylobacterium durans</name>
    <dbReference type="NCBI Taxonomy" id="2202825"/>
    <lineage>
        <taxon>Bacteria</taxon>
        <taxon>Pseudomonadati</taxon>
        <taxon>Pseudomonadota</taxon>
        <taxon>Alphaproteobacteria</taxon>
        <taxon>Hyphomicrobiales</taxon>
        <taxon>Methylobacteriaceae</taxon>
        <taxon>Methylobacterium</taxon>
    </lineage>
</organism>
<evidence type="ECO:0000256" key="6">
    <source>
        <dbReference type="ARBA" id="ARBA00022676"/>
    </source>
</evidence>
<feature type="active site" description="Proton acceptor" evidence="10">
    <location>
        <position position="305"/>
    </location>
</feature>
<comment type="function">
    <text evidence="10">Catalyzes the synthesis of alpha-ribazole-5'-phosphate from nicotinate mononucleotide (NAMN) and 5,6-dimethylbenzimidazole (DMB).</text>
</comment>
<evidence type="ECO:0000256" key="3">
    <source>
        <dbReference type="ARBA" id="ARBA00011991"/>
    </source>
</evidence>
<dbReference type="EC" id="2.4.2.21" evidence="3 10"/>
<evidence type="ECO:0000256" key="4">
    <source>
        <dbReference type="ARBA" id="ARBA00015486"/>
    </source>
</evidence>
<dbReference type="InterPro" id="IPR003200">
    <property type="entry name" value="Nict_dMeBzImd_PRibTrfase"/>
</dbReference>
<dbReference type="AlphaFoldDB" id="A0A2U8W660"/>
<evidence type="ECO:0000256" key="9">
    <source>
        <dbReference type="ARBA" id="ARBA00047340"/>
    </source>
</evidence>
<sequence length="340" mass="34400">MTETGPFADIRGLIASMPGPDREAAAAIATREARLTKPAGALGRLEHLVAWLGSWQGKASPTLDRPLVCVFAGSHGVTARGVSAYPDAVNRQMLENFAAGGAAINQICAAYGLGFKVFDLAIDLPTGDITVGPAFDEKACVATMAFGMEAVAAGTDCLAVGEMGIGNTTVAAAIYAALFGGEARHWVGRGTGIDDAGIARKVAAVEAALARHAGHLADPLEVLSRVGGREIAAMAGAILAARLQRVPVVLDGYVATAAAAILHAIDPSALDHCLAGHVSAEGAHADVLERLGLVPLLALGMRLGEGSGAALGMGLLKGALACHRDMATFEQAGVSGRSDG</sequence>
<comment type="pathway">
    <text evidence="1 10">Nucleoside biosynthesis; alpha-ribazole biosynthesis; alpha-ribazole from 5,6-dimethylbenzimidazole: step 1/2.</text>
</comment>
<dbReference type="InterPro" id="IPR023195">
    <property type="entry name" value="Nict_dMeBzImd_PRibTrfase_N"/>
</dbReference>
<evidence type="ECO:0000313" key="12">
    <source>
        <dbReference type="Proteomes" id="UP000245926"/>
    </source>
</evidence>
<evidence type="ECO:0000256" key="5">
    <source>
        <dbReference type="ARBA" id="ARBA00022573"/>
    </source>
</evidence>
<gene>
    <name evidence="10 11" type="primary">cobT</name>
    <name evidence="11" type="ORF">DK389_15080</name>
</gene>
<dbReference type="GO" id="GO:0008939">
    <property type="term" value="F:nicotinate-nucleotide-dimethylbenzimidazole phosphoribosyltransferase activity"/>
    <property type="evidence" value="ECO:0007669"/>
    <property type="project" value="UniProtKB-UniRule"/>
</dbReference>
<dbReference type="PANTHER" id="PTHR43463:SF1">
    <property type="entry name" value="NICOTINATE-NUCLEOTIDE--DIMETHYLBENZIMIDAZOLE PHOSPHORIBOSYLTRANSFERASE"/>
    <property type="match status" value="1"/>
</dbReference>
<name>A0A2U8W660_9HYPH</name>
<dbReference type="NCBIfam" id="TIGR03160">
    <property type="entry name" value="cobT_DBIPRT"/>
    <property type="match status" value="1"/>
</dbReference>
<dbReference type="NCBIfam" id="NF000996">
    <property type="entry name" value="PRK00105.1"/>
    <property type="match status" value="1"/>
</dbReference>
<dbReference type="Pfam" id="PF02277">
    <property type="entry name" value="DBI_PRT"/>
    <property type="match status" value="1"/>
</dbReference>
<keyword evidence="5 10" id="KW-0169">Cobalamin biosynthesis</keyword>
<keyword evidence="7 10" id="KW-0808">Transferase</keyword>
<comment type="catalytic activity">
    <reaction evidence="9 10">
        <text>5,6-dimethylbenzimidazole + nicotinate beta-D-ribonucleotide = alpha-ribazole 5'-phosphate + nicotinate + H(+)</text>
        <dbReference type="Rhea" id="RHEA:11196"/>
        <dbReference type="ChEBI" id="CHEBI:15378"/>
        <dbReference type="ChEBI" id="CHEBI:15890"/>
        <dbReference type="ChEBI" id="CHEBI:32544"/>
        <dbReference type="ChEBI" id="CHEBI:57502"/>
        <dbReference type="ChEBI" id="CHEBI:57918"/>
        <dbReference type="EC" id="2.4.2.21"/>
    </reaction>
</comment>
<dbReference type="EMBL" id="CP029550">
    <property type="protein sequence ID" value="AWN41585.1"/>
    <property type="molecule type" value="Genomic_DNA"/>
</dbReference>
<dbReference type="KEGG" id="mets:DK389_15080"/>
<evidence type="ECO:0000256" key="7">
    <source>
        <dbReference type="ARBA" id="ARBA00022679"/>
    </source>
</evidence>
<dbReference type="CDD" id="cd02439">
    <property type="entry name" value="DMB-PRT_CobT"/>
    <property type="match status" value="1"/>
</dbReference>
<dbReference type="HAMAP" id="MF_00230">
    <property type="entry name" value="CobT"/>
    <property type="match status" value="1"/>
</dbReference>
<accession>A0A2U8W660</accession>
<comment type="similarity">
    <text evidence="2 10">Belongs to the CobT family.</text>
</comment>
<dbReference type="OrthoDB" id="9781491at2"/>
<keyword evidence="12" id="KW-1185">Reference proteome</keyword>
<proteinExistence type="inferred from homology"/>
<protein>
    <recommendedName>
        <fullName evidence="4 10">Nicotinate-nucleotide--dimethylbenzimidazole phosphoribosyltransferase</fullName>
        <shortName evidence="10">NN:DBI PRT</shortName>
        <ecNumber evidence="3 10">2.4.2.21</ecNumber>
    </recommendedName>
    <alternativeName>
        <fullName evidence="8 10">N(1)-alpha-phosphoribosyltransferase</fullName>
    </alternativeName>
</protein>
<evidence type="ECO:0000256" key="1">
    <source>
        <dbReference type="ARBA" id="ARBA00005049"/>
    </source>
</evidence>
<dbReference type="PANTHER" id="PTHR43463">
    <property type="entry name" value="NICOTINATE-NUCLEOTIDE--DIMETHYLBENZIMIDAZOLE PHOSPHORIBOSYLTRANSFERASE"/>
    <property type="match status" value="1"/>
</dbReference>
<dbReference type="Gene3D" id="1.10.1610.10">
    <property type="match status" value="1"/>
</dbReference>
<evidence type="ECO:0000256" key="2">
    <source>
        <dbReference type="ARBA" id="ARBA00007110"/>
    </source>
</evidence>
<dbReference type="Gene3D" id="3.40.50.10210">
    <property type="match status" value="1"/>
</dbReference>
<keyword evidence="6 10" id="KW-0328">Glycosyltransferase</keyword>
<dbReference type="InterPro" id="IPR017846">
    <property type="entry name" value="Nict_dMeBzImd_PRibTrfase_bact"/>
</dbReference>
<evidence type="ECO:0000313" key="11">
    <source>
        <dbReference type="EMBL" id="AWN41585.1"/>
    </source>
</evidence>
<dbReference type="UniPathway" id="UPA00061">
    <property type="reaction ID" value="UER00516"/>
</dbReference>
<dbReference type="InterPro" id="IPR036087">
    <property type="entry name" value="Nict_dMeBzImd_PRibTrfase_sf"/>
</dbReference>
<evidence type="ECO:0000256" key="8">
    <source>
        <dbReference type="ARBA" id="ARBA00030686"/>
    </source>
</evidence>